<protein>
    <recommendedName>
        <fullName evidence="3">PAS domain-containing protein</fullName>
    </recommendedName>
</protein>
<evidence type="ECO:0000313" key="4">
    <source>
        <dbReference type="EMBL" id="AIJ11442.1"/>
    </source>
</evidence>
<evidence type="ECO:0000256" key="2">
    <source>
        <dbReference type="SAM" id="MobiDB-lite"/>
    </source>
</evidence>
<dbReference type="PROSITE" id="PS50112">
    <property type="entry name" value="PAS"/>
    <property type="match status" value="1"/>
</dbReference>
<dbReference type="PANTHER" id="PTHR43156:SF2">
    <property type="entry name" value="STAGE II SPORULATION PROTEIN E"/>
    <property type="match status" value="1"/>
</dbReference>
<feature type="domain" description="PAS" evidence="3">
    <location>
        <begin position="84"/>
        <end position="136"/>
    </location>
</feature>
<dbReference type="SUPFAM" id="SSF55781">
    <property type="entry name" value="GAF domain-like"/>
    <property type="match status" value="1"/>
</dbReference>
<dbReference type="SUPFAM" id="SSF55785">
    <property type="entry name" value="PYP-like sensor domain (PAS domain)"/>
    <property type="match status" value="1"/>
</dbReference>
<reference evidence="5" key="1">
    <citation type="submission" date="2014-08" db="EMBL/GenBank/DDBJ databases">
        <title>Complete genome sequence of Streptomyces lividans TK24.</title>
        <authorList>
            <consortium name="StrepSynth"/>
            <person name="Ruckert C."/>
            <person name="Fridjonson O.H."/>
            <person name="Lambert C."/>
            <person name="van Wezel G.P."/>
            <person name="Bernaerts K."/>
            <person name="Anne J."/>
            <person name="Economou A."/>
            <person name="Kalinowski J."/>
        </authorList>
    </citation>
    <scope>NUCLEOTIDE SEQUENCE [LARGE SCALE GENOMIC DNA]</scope>
    <source>
        <strain evidence="5">TK24</strain>
    </source>
</reference>
<dbReference type="InterPro" id="IPR001932">
    <property type="entry name" value="PPM-type_phosphatase-like_dom"/>
</dbReference>
<dbReference type="Proteomes" id="UP000028682">
    <property type="component" value="Chromosome"/>
</dbReference>
<dbReference type="InterPro" id="IPR029016">
    <property type="entry name" value="GAF-like_dom_sf"/>
</dbReference>
<keyword evidence="1" id="KW-0378">Hydrolase</keyword>
<name>A0ABM5QUN6_STRLI</name>
<feature type="region of interest" description="Disordered" evidence="2">
    <location>
        <begin position="645"/>
        <end position="691"/>
    </location>
</feature>
<dbReference type="SMART" id="SM00065">
    <property type="entry name" value="GAF"/>
    <property type="match status" value="1"/>
</dbReference>
<evidence type="ECO:0000313" key="5">
    <source>
        <dbReference type="Proteomes" id="UP000028682"/>
    </source>
</evidence>
<dbReference type="SMART" id="SM00331">
    <property type="entry name" value="PP2C_SIG"/>
    <property type="match status" value="1"/>
</dbReference>
<organism evidence="4 5">
    <name type="scientific">Streptomyces lividans TK24</name>
    <dbReference type="NCBI Taxonomy" id="457428"/>
    <lineage>
        <taxon>Bacteria</taxon>
        <taxon>Bacillati</taxon>
        <taxon>Actinomycetota</taxon>
        <taxon>Actinomycetes</taxon>
        <taxon>Kitasatosporales</taxon>
        <taxon>Streptomycetaceae</taxon>
        <taxon>Streptomyces</taxon>
    </lineage>
</organism>
<evidence type="ECO:0000259" key="3">
    <source>
        <dbReference type="PROSITE" id="PS50112"/>
    </source>
</evidence>
<proteinExistence type="predicted"/>
<feature type="compositionally biased region" description="Basic and acidic residues" evidence="2">
    <location>
        <begin position="677"/>
        <end position="691"/>
    </location>
</feature>
<keyword evidence="5" id="KW-1185">Reference proteome</keyword>
<dbReference type="Gene3D" id="3.60.40.10">
    <property type="entry name" value="PPM-type phosphatase domain"/>
    <property type="match status" value="1"/>
</dbReference>
<dbReference type="Gene3D" id="3.30.450.40">
    <property type="match status" value="1"/>
</dbReference>
<evidence type="ECO:0000256" key="1">
    <source>
        <dbReference type="ARBA" id="ARBA00022801"/>
    </source>
</evidence>
<dbReference type="EMBL" id="CP009124">
    <property type="protein sequence ID" value="AIJ11442.1"/>
    <property type="molecule type" value="Genomic_DNA"/>
</dbReference>
<dbReference type="NCBIfam" id="TIGR00229">
    <property type="entry name" value="sensory_box"/>
    <property type="match status" value="1"/>
</dbReference>
<dbReference type="Gene3D" id="3.30.450.20">
    <property type="entry name" value="PAS domain"/>
    <property type="match status" value="1"/>
</dbReference>
<dbReference type="Pfam" id="PF13426">
    <property type="entry name" value="PAS_9"/>
    <property type="match status" value="1"/>
</dbReference>
<dbReference type="Pfam" id="PF07228">
    <property type="entry name" value="SpoIIE"/>
    <property type="match status" value="1"/>
</dbReference>
<sequence>MNVRDTGRAGRPDYPPAILPSAARAERFITAPRGTWRDGRHRKAVRVVTSRWAGHQDGEEPGHDTAAEAHRAAAEAHGVPEDVEPDFSRAVLRALGTGVVTLGPTARITSVNPWAEQLLGRSEQEMLGRDAHDLLHRYADGSPVPRERCALRRPLHGAPAEEGSDEYFQRADGTTVPVIWATTPLVRGGRQEGLVLVFHDFSLHRSAAEETEARTTALEALTAQLHLVAEISTVLVPTERTSTTLRRLVRLLVPELGQWAAVDVYPGQSDLLERVAVRSSTRPDRARALRGPVTSLPDQARAALTLLINGDRPVPLKADDLFRDPEHPLAATHRVLFERLGGHAAVAIPLRTRQRSYGVLTVGRAGDRPAHTEAEVALLADIGRRVGLVLDNARLYHEQRNVAETMQRQLLTPLPQVDHLRMAARYWPAESAMEVGGDWYDAFLLGDGVMALVIGDVVGHDLQAAAHMAEVRNMLRALAWDHQEPPSVIMRRLDEAVTNTSDAPMATLVFARVEGAEGGPWRLHWVNAGHPPPLLITRDGGTRFLEGGHGPLIGMSATLRLGLNWPDTREELPPESILLLYTDGLVESRDRPIDVGMDQLRHHAGVLARRVDRWSVDDFCDELLARIAPRGDDVALLALRLPAAGMGAPGDTEPPPPPQSGQSEAAPDRAAPGSLRQEAEVRDPTHVDPEE</sequence>
<dbReference type="InterPro" id="IPR000014">
    <property type="entry name" value="PAS"/>
</dbReference>
<dbReference type="InterPro" id="IPR035965">
    <property type="entry name" value="PAS-like_dom_sf"/>
</dbReference>
<accession>A0ABM5QUN6</accession>
<dbReference type="CDD" id="cd00130">
    <property type="entry name" value="PAS"/>
    <property type="match status" value="1"/>
</dbReference>
<gene>
    <name evidence="4" type="ORF">SLIV_02070</name>
</gene>
<dbReference type="InterPro" id="IPR052016">
    <property type="entry name" value="Bact_Sigma-Reg"/>
</dbReference>
<dbReference type="InterPro" id="IPR003018">
    <property type="entry name" value="GAF"/>
</dbReference>
<dbReference type="PANTHER" id="PTHR43156">
    <property type="entry name" value="STAGE II SPORULATION PROTEIN E-RELATED"/>
    <property type="match status" value="1"/>
</dbReference>
<dbReference type="SUPFAM" id="SSF81606">
    <property type="entry name" value="PP2C-like"/>
    <property type="match status" value="1"/>
</dbReference>
<dbReference type="SMART" id="SM00091">
    <property type="entry name" value="PAS"/>
    <property type="match status" value="1"/>
</dbReference>
<dbReference type="InterPro" id="IPR036457">
    <property type="entry name" value="PPM-type-like_dom_sf"/>
</dbReference>
<dbReference type="Pfam" id="PF01590">
    <property type="entry name" value="GAF"/>
    <property type="match status" value="1"/>
</dbReference>